<dbReference type="EMBL" id="JAPDRP010000003">
    <property type="protein sequence ID" value="KAJ9648455.1"/>
    <property type="molecule type" value="Genomic_DNA"/>
</dbReference>
<comment type="caution">
    <text evidence="1">The sequence shown here is derived from an EMBL/GenBank/DDBJ whole genome shotgun (WGS) entry which is preliminary data.</text>
</comment>
<proteinExistence type="predicted"/>
<evidence type="ECO:0000313" key="1">
    <source>
        <dbReference type="EMBL" id="KAJ9648455.1"/>
    </source>
</evidence>
<dbReference type="Proteomes" id="UP001172680">
    <property type="component" value="Unassembled WGS sequence"/>
</dbReference>
<reference evidence="1" key="1">
    <citation type="submission" date="2022-10" db="EMBL/GenBank/DDBJ databases">
        <title>Culturing micro-colonial fungi from biological soil crusts in the Mojave desert and describing Neophaeococcomyces mojavensis, and introducing the new genera and species Taxawa tesnikishii.</title>
        <authorList>
            <person name="Kurbessoian T."/>
            <person name="Stajich J.E."/>
        </authorList>
    </citation>
    <scope>NUCLEOTIDE SEQUENCE</scope>
    <source>
        <strain evidence="1">JES_115</strain>
    </source>
</reference>
<organism evidence="1 2">
    <name type="scientific">Coniosporium tulheliwenetii</name>
    <dbReference type="NCBI Taxonomy" id="3383036"/>
    <lineage>
        <taxon>Eukaryota</taxon>
        <taxon>Fungi</taxon>
        <taxon>Dikarya</taxon>
        <taxon>Ascomycota</taxon>
        <taxon>Pezizomycotina</taxon>
        <taxon>Dothideomycetes</taxon>
        <taxon>Dothideomycetes incertae sedis</taxon>
        <taxon>Coniosporium</taxon>
    </lineage>
</organism>
<sequence length="662" mass="73783">MSYTNTNLPKLRITRHPIDPQTGRPARLPTSSTPSAPPMRVVRLRKPANHDYLQTRDDVRAPAPASVKPPTQVAARQLRIVRLPRNTAIQEIYKRECDAEDEDRALEGLEPLPRREFSDPGYVVVRTSKPQRQLATSAEETSADPFVEPKKAPVVRPFWRARGVPTTIDRLKVAYATDPVLGPVYDPHVAWMEEEKRRRLSQPTPSPPMPIPACRQPPPPPRQPSPTPRRRGPVPVPVTTRHDDTPSDIYEAPAASSVASSFSQFVPERKTGLSPPLSESTGYLTSTQSVEIRTSEFDTFDNFTSIGHGLSATTSSTASSRSSSHRSASLRSASSQATVSSVSDPASDSQEEDGYDSDNSDDLWLEAMLIYMERLPPGDPAIGQVRAEIRRLYPNSSKALEVGCTNLASHSQTEDDSDSDDGVEIEDNSAWHRQYEYYKQDVPAQPCQVESRPVSRCSSFSGAPDAECTDLASEYQSEVDNQSEDDNADDADETDNKSTWQSEYEAYRRDREASRREGEDNSDDNDDTISRASTCHLCGDLTCQDPHCMRRQGRLPYPKIEITPERQAEIDNDPMFEEFEREASARYLADQAERARTAAPLPPPRLRQPEVRIPTIPDNHDSEDDTTGSLTARLNSFTGSLRMMLGAIRARIFGAWSFGRSR</sequence>
<protein>
    <submittedName>
        <fullName evidence="1">Uncharacterized protein</fullName>
    </submittedName>
</protein>
<name>A0ACC2ZLJ5_9PEZI</name>
<evidence type="ECO:0000313" key="2">
    <source>
        <dbReference type="Proteomes" id="UP001172680"/>
    </source>
</evidence>
<accession>A0ACC2ZLJ5</accession>
<gene>
    <name evidence="1" type="ORF">H2199_001310</name>
</gene>
<keyword evidence="2" id="KW-1185">Reference proteome</keyword>